<comment type="caution">
    <text evidence="2">The sequence shown here is derived from an EMBL/GenBank/DDBJ whole genome shotgun (WGS) entry which is preliminary data.</text>
</comment>
<feature type="region of interest" description="Disordered" evidence="1">
    <location>
        <begin position="22"/>
        <end position="77"/>
    </location>
</feature>
<proteinExistence type="predicted"/>
<evidence type="ECO:0000313" key="3">
    <source>
        <dbReference type="Proteomes" id="UP000581408"/>
    </source>
</evidence>
<protein>
    <submittedName>
        <fullName evidence="2">Uncharacterized protein</fullName>
    </submittedName>
</protein>
<dbReference type="InterPro" id="IPR018247">
    <property type="entry name" value="EF_Hand_1_Ca_BS"/>
</dbReference>
<dbReference type="AlphaFoldDB" id="A0A838CKG8"/>
<dbReference type="Proteomes" id="UP000581408">
    <property type="component" value="Unassembled WGS sequence"/>
</dbReference>
<evidence type="ECO:0000256" key="1">
    <source>
        <dbReference type="SAM" id="MobiDB-lite"/>
    </source>
</evidence>
<feature type="compositionally biased region" description="Polar residues" evidence="1">
    <location>
        <begin position="28"/>
        <end position="37"/>
    </location>
</feature>
<dbReference type="EMBL" id="JABFEE010000006">
    <property type="protein sequence ID" value="MBA1835417.1"/>
    <property type="molecule type" value="Genomic_DNA"/>
</dbReference>
<organism evidence="2 3">
    <name type="scientific">Corynebacterium wankanglinii</name>
    <dbReference type="NCBI Taxonomy" id="2735136"/>
    <lineage>
        <taxon>Bacteria</taxon>
        <taxon>Bacillati</taxon>
        <taxon>Actinomycetota</taxon>
        <taxon>Actinomycetes</taxon>
        <taxon>Mycobacteriales</taxon>
        <taxon>Corynebacteriaceae</taxon>
        <taxon>Corynebacterium</taxon>
    </lineage>
</organism>
<feature type="compositionally biased region" description="Basic and acidic residues" evidence="1">
    <location>
        <begin position="41"/>
        <end position="51"/>
    </location>
</feature>
<name>A0A838CKG8_9CORY</name>
<dbReference type="PROSITE" id="PS00018">
    <property type="entry name" value="EF_HAND_1"/>
    <property type="match status" value="1"/>
</dbReference>
<sequence length="179" mass="19476">MKWGGIALAIFIVLGIVGSCGGEDTENTETGASSTTAEPSLSKESETKTSEQEEPTESQQEESTAPSQSDEADVSSDGKVDAMEWLKYQNGGMEPTEVLMTDPTLWYGYVGGAYIEHDNLHVQLLVDRKEDKELGKTAAKALSNFVMMSDDPLVKDVDYAIAENGVGEHIAQERVRRLN</sequence>
<accession>A0A838CKG8</accession>
<gene>
    <name evidence="2" type="ORF">HMC16_06735</name>
</gene>
<reference evidence="2 3" key="1">
    <citation type="submission" date="2020-05" db="EMBL/GenBank/DDBJ databases">
        <title>Descriptions of Corynebacterium xxxx sp. nov., Corynebacterium yyyy sp. nov. and Corynebacterium zzzz sp. nov.</title>
        <authorList>
            <person name="Zhang G."/>
        </authorList>
    </citation>
    <scope>NUCLEOTIDE SEQUENCE [LARGE SCALE GENOMIC DNA]</scope>
    <source>
        <strain evidence="3">zg-915</strain>
    </source>
</reference>
<dbReference type="PROSITE" id="PS51257">
    <property type="entry name" value="PROKAR_LIPOPROTEIN"/>
    <property type="match status" value="1"/>
</dbReference>
<evidence type="ECO:0000313" key="2">
    <source>
        <dbReference type="EMBL" id="MBA1835417.1"/>
    </source>
</evidence>
<dbReference type="RefSeq" id="WP_181194784.1">
    <property type="nucleotide sequence ID" value="NZ_JABFEE010000006.1"/>
</dbReference>